<evidence type="ECO:0000313" key="2">
    <source>
        <dbReference type="Proteomes" id="UP000233551"/>
    </source>
</evidence>
<protein>
    <submittedName>
        <fullName evidence="1">Uncharacterized protein</fullName>
    </submittedName>
</protein>
<accession>A0A2I0JDK6</accession>
<comment type="caution">
    <text evidence="1">The sequence shown here is derived from an EMBL/GenBank/DDBJ whole genome shotgun (WGS) entry which is preliminary data.</text>
</comment>
<sequence>MYEDIVTRFDALSVSANQNEEDGGKVPRVIPLEPPIVRCALQKIQIYEEESDEEEAVAYDRFAQCRVGQHPRADADGFRLKVDIPMFNGFEYRRFSRLVIGRGSVLRVQGGP</sequence>
<organism evidence="1 2">
    <name type="scientific">Punica granatum</name>
    <name type="common">Pomegranate</name>
    <dbReference type="NCBI Taxonomy" id="22663"/>
    <lineage>
        <taxon>Eukaryota</taxon>
        <taxon>Viridiplantae</taxon>
        <taxon>Streptophyta</taxon>
        <taxon>Embryophyta</taxon>
        <taxon>Tracheophyta</taxon>
        <taxon>Spermatophyta</taxon>
        <taxon>Magnoliopsida</taxon>
        <taxon>eudicotyledons</taxon>
        <taxon>Gunneridae</taxon>
        <taxon>Pentapetalae</taxon>
        <taxon>rosids</taxon>
        <taxon>malvids</taxon>
        <taxon>Myrtales</taxon>
        <taxon>Lythraceae</taxon>
        <taxon>Punica</taxon>
    </lineage>
</organism>
<dbReference type="AlphaFoldDB" id="A0A2I0JDK6"/>
<dbReference type="EMBL" id="PGOL01001787">
    <property type="protein sequence ID" value="PKI54331.1"/>
    <property type="molecule type" value="Genomic_DNA"/>
</dbReference>
<gene>
    <name evidence="1" type="ORF">CRG98_025267</name>
</gene>
<proteinExistence type="predicted"/>
<keyword evidence="2" id="KW-1185">Reference proteome</keyword>
<dbReference type="Proteomes" id="UP000233551">
    <property type="component" value="Unassembled WGS sequence"/>
</dbReference>
<evidence type="ECO:0000313" key="1">
    <source>
        <dbReference type="EMBL" id="PKI54331.1"/>
    </source>
</evidence>
<reference evidence="1 2" key="1">
    <citation type="submission" date="2017-11" db="EMBL/GenBank/DDBJ databases">
        <title>De-novo sequencing of pomegranate (Punica granatum L.) genome.</title>
        <authorList>
            <person name="Akparov Z."/>
            <person name="Amiraslanov A."/>
            <person name="Hajiyeva S."/>
            <person name="Abbasov M."/>
            <person name="Kaur K."/>
            <person name="Hamwieh A."/>
            <person name="Solovyev V."/>
            <person name="Salamov A."/>
            <person name="Braich B."/>
            <person name="Kosarev P."/>
            <person name="Mahmoud A."/>
            <person name="Hajiyev E."/>
            <person name="Babayeva S."/>
            <person name="Izzatullayeva V."/>
            <person name="Mammadov A."/>
            <person name="Mammadov A."/>
            <person name="Sharifova S."/>
            <person name="Ojaghi J."/>
            <person name="Eynullazada K."/>
            <person name="Bayramov B."/>
            <person name="Abdulazimova A."/>
            <person name="Shahmuradov I."/>
        </authorList>
    </citation>
    <scope>NUCLEOTIDE SEQUENCE [LARGE SCALE GENOMIC DNA]</scope>
    <source>
        <strain evidence="2">cv. AG2017</strain>
        <tissue evidence="1">Leaf</tissue>
    </source>
</reference>
<name>A0A2I0JDK6_PUNGR</name>